<keyword evidence="2" id="KW-0964">Secreted</keyword>
<comment type="caution">
    <text evidence="3">Lacks conserved residue(s) required for the propagation of feature annotation.</text>
</comment>
<dbReference type="RefSeq" id="XP_006870393.1">
    <property type="nucleotide sequence ID" value="XM_006870331.1"/>
</dbReference>
<evidence type="ECO:0000256" key="3">
    <source>
        <dbReference type="PROSITE-ProRule" id="PRU00446"/>
    </source>
</evidence>
<feature type="compositionally biased region" description="Low complexity" evidence="4">
    <location>
        <begin position="189"/>
        <end position="200"/>
    </location>
</feature>
<sequence length="492" mass="55663">MKLKELANHLEWAYYRTLVKSMPGSVDENGTCHCVVHLPNNPIPLQQLERLQSRTQELLDKYDQKLSRVSDYSCTTDYQDNQVLEMAHNLQSKSPSALPSSYEAPAFNLLRLELEGAQKLVTQLKAKGGLSRLEGLLNQLQGQVANASYTLKLVGDSDQRSFHSLRQEVNVLEGQLSECERYREQDQASSHSGSSLPPGSCAHGGLQKVSRPLVVRLNWRGFSYKAGAWGRDSAPNPVSSLYWVAPLRADGRYFDYYRLYKSYDDLVLLKNYEEQKMGYGDGSGNTVYKNFMYFNYYGTGDIAKVELSSNTLVLRRPLPGATYNNRFPYAGVPWKDIDFAGDEKGLWALYATEESKGNLVVSRLNASTLEVEKTWRTSQYKPALSGAFMACGVLYALRSLSTRQEEIFYAFDTTTGQERHLSILLDKMLETLQGINYCPSDHKLYVYNDGYLINYDLTFLTLKQKSPRPLAKRPSGVRAPLKPVKSNKSFRL</sequence>
<evidence type="ECO:0000256" key="2">
    <source>
        <dbReference type="ARBA" id="ARBA00022525"/>
    </source>
</evidence>
<name>A0A9B0WVK8_CHRAS</name>
<dbReference type="InterPro" id="IPR050605">
    <property type="entry name" value="Olfactomedin-like_domain"/>
</dbReference>
<dbReference type="OrthoDB" id="8626508at2759"/>
<dbReference type="PANTHER" id="PTHR23192">
    <property type="entry name" value="OLFACTOMEDIN-RELATED"/>
    <property type="match status" value="1"/>
</dbReference>
<dbReference type="AlphaFoldDB" id="A0A9B0WVK8"/>
<feature type="region of interest" description="Disordered" evidence="4">
    <location>
        <begin position="468"/>
        <end position="492"/>
    </location>
</feature>
<dbReference type="SUPFAM" id="SSF50969">
    <property type="entry name" value="YVTN repeat-like/Quinoprotein amine dehydrogenase"/>
    <property type="match status" value="1"/>
</dbReference>
<dbReference type="GO" id="GO:0005615">
    <property type="term" value="C:extracellular space"/>
    <property type="evidence" value="ECO:0007669"/>
    <property type="project" value="TreeGrafter"/>
</dbReference>
<evidence type="ECO:0000313" key="7">
    <source>
        <dbReference type="RefSeq" id="XP_006870393.1"/>
    </source>
</evidence>
<accession>A0A9B0WVK8</accession>
<keyword evidence="6" id="KW-1185">Reference proteome</keyword>
<proteinExistence type="predicted"/>
<gene>
    <name evidence="7" type="primary">LOC102839992</name>
</gene>
<dbReference type="Proteomes" id="UP000504623">
    <property type="component" value="Unplaced"/>
</dbReference>
<dbReference type="InterPro" id="IPR003112">
    <property type="entry name" value="Olfac-like_dom"/>
</dbReference>
<dbReference type="PROSITE" id="PS51132">
    <property type="entry name" value="OLF"/>
    <property type="match status" value="1"/>
</dbReference>
<comment type="subcellular location">
    <subcellularLocation>
        <location evidence="1">Secreted</location>
    </subcellularLocation>
</comment>
<organism evidence="6 7">
    <name type="scientific">Chrysochloris asiatica</name>
    <name type="common">Cape golden mole</name>
    <dbReference type="NCBI Taxonomy" id="185453"/>
    <lineage>
        <taxon>Eukaryota</taxon>
        <taxon>Metazoa</taxon>
        <taxon>Chordata</taxon>
        <taxon>Craniata</taxon>
        <taxon>Vertebrata</taxon>
        <taxon>Euteleostomi</taxon>
        <taxon>Mammalia</taxon>
        <taxon>Eutheria</taxon>
        <taxon>Afrotheria</taxon>
        <taxon>Chrysochloridae</taxon>
        <taxon>Chrysochlorinae</taxon>
        <taxon>Chrysochloris</taxon>
    </lineage>
</organism>
<protein>
    <submittedName>
        <fullName evidence="7">Olfactomedin-4-like</fullName>
    </submittedName>
</protein>
<dbReference type="GeneID" id="102839992"/>
<evidence type="ECO:0000313" key="6">
    <source>
        <dbReference type="Proteomes" id="UP000504623"/>
    </source>
</evidence>
<dbReference type="Pfam" id="PF02191">
    <property type="entry name" value="OLF"/>
    <property type="match status" value="1"/>
</dbReference>
<feature type="domain" description="Olfactomedin-like" evidence="5">
    <location>
        <begin position="200"/>
        <end position="461"/>
    </location>
</feature>
<dbReference type="GO" id="GO:0007165">
    <property type="term" value="P:signal transduction"/>
    <property type="evidence" value="ECO:0007669"/>
    <property type="project" value="TreeGrafter"/>
</dbReference>
<dbReference type="SMART" id="SM00284">
    <property type="entry name" value="OLF"/>
    <property type="match status" value="1"/>
</dbReference>
<feature type="region of interest" description="Disordered" evidence="4">
    <location>
        <begin position="182"/>
        <end position="203"/>
    </location>
</feature>
<reference evidence="7" key="1">
    <citation type="submission" date="2025-08" db="UniProtKB">
        <authorList>
            <consortium name="RefSeq"/>
        </authorList>
    </citation>
    <scope>IDENTIFICATION</scope>
    <source>
        <tissue evidence="7">Spleen</tissue>
    </source>
</reference>
<evidence type="ECO:0000259" key="5">
    <source>
        <dbReference type="PROSITE" id="PS51132"/>
    </source>
</evidence>
<dbReference type="InterPro" id="IPR011044">
    <property type="entry name" value="Quino_amine_DH_bsu"/>
</dbReference>
<evidence type="ECO:0000256" key="1">
    <source>
        <dbReference type="ARBA" id="ARBA00004613"/>
    </source>
</evidence>
<dbReference type="PANTHER" id="PTHR23192:SF32">
    <property type="entry name" value="OLFACTOMEDIN 5"/>
    <property type="match status" value="1"/>
</dbReference>
<evidence type="ECO:0000256" key="4">
    <source>
        <dbReference type="SAM" id="MobiDB-lite"/>
    </source>
</evidence>